<evidence type="ECO:0000256" key="1">
    <source>
        <dbReference type="SAM" id="MobiDB-lite"/>
    </source>
</evidence>
<evidence type="ECO:0000313" key="2">
    <source>
        <dbReference type="EMBL" id="KAF3438475.1"/>
    </source>
</evidence>
<gene>
    <name evidence="2" type="ORF">FNV43_RR21237</name>
</gene>
<keyword evidence="3" id="KW-1185">Reference proteome</keyword>
<feature type="region of interest" description="Disordered" evidence="1">
    <location>
        <begin position="140"/>
        <end position="160"/>
    </location>
</feature>
<sequence length="345" mass="38363">MYQAIPLPSTSSFNGFTSARPITKNEFEFHQHTHLYKESQSLFGLEVLIESTNSTFHFDLWWNRKIHTYFMNSASDMVSPVFLSTEITTKYMKPSYEMTSTSITPANTTIACSTNHNVVSPLLTDSDSDDDTAIISQAIKKRRTTTSNTTGPISHDSTPSHAITQVQEDPTIPSPTNLDATLSISANTSVDVSHEIDPHLIVTIDPPLTETEMSFNSHLIIEDITEAERNSDVDDFLIDHDPTQNSDCELALRNNSELHTAEVVEPHVFGNLENFFNQNPSPQVVNTQLAQSDKKKIDAVKKVLLEMVGTGFDIVTEEEAQNNFCKSIAVLIDTGFFPDSMKSAI</sequence>
<dbReference type="AlphaFoldDB" id="A0A8K0GXM1"/>
<feature type="compositionally biased region" description="Polar residues" evidence="1">
    <location>
        <begin position="145"/>
        <end position="160"/>
    </location>
</feature>
<dbReference type="Proteomes" id="UP000796880">
    <property type="component" value="Unassembled WGS sequence"/>
</dbReference>
<name>A0A8K0GXM1_9ROSA</name>
<protein>
    <submittedName>
        <fullName evidence="2">Uncharacterized protein</fullName>
    </submittedName>
</protein>
<comment type="caution">
    <text evidence="2">The sequence shown here is derived from an EMBL/GenBank/DDBJ whole genome shotgun (WGS) entry which is preliminary data.</text>
</comment>
<reference evidence="2" key="1">
    <citation type="submission" date="2020-03" db="EMBL/GenBank/DDBJ databases">
        <title>A high-quality chromosome-level genome assembly of a woody plant with both climbing and erect habits, Rhamnella rubrinervis.</title>
        <authorList>
            <person name="Lu Z."/>
            <person name="Yang Y."/>
            <person name="Zhu X."/>
            <person name="Sun Y."/>
        </authorList>
    </citation>
    <scope>NUCLEOTIDE SEQUENCE</scope>
    <source>
        <strain evidence="2">BYM</strain>
        <tissue evidence="2">Leaf</tissue>
    </source>
</reference>
<evidence type="ECO:0000313" key="3">
    <source>
        <dbReference type="Proteomes" id="UP000796880"/>
    </source>
</evidence>
<proteinExistence type="predicted"/>
<accession>A0A8K0GXM1</accession>
<organism evidence="2 3">
    <name type="scientific">Rhamnella rubrinervis</name>
    <dbReference type="NCBI Taxonomy" id="2594499"/>
    <lineage>
        <taxon>Eukaryota</taxon>
        <taxon>Viridiplantae</taxon>
        <taxon>Streptophyta</taxon>
        <taxon>Embryophyta</taxon>
        <taxon>Tracheophyta</taxon>
        <taxon>Spermatophyta</taxon>
        <taxon>Magnoliopsida</taxon>
        <taxon>eudicotyledons</taxon>
        <taxon>Gunneridae</taxon>
        <taxon>Pentapetalae</taxon>
        <taxon>rosids</taxon>
        <taxon>fabids</taxon>
        <taxon>Rosales</taxon>
        <taxon>Rhamnaceae</taxon>
        <taxon>rhamnoid group</taxon>
        <taxon>Rhamneae</taxon>
        <taxon>Rhamnella</taxon>
    </lineage>
</organism>
<dbReference type="EMBL" id="VOIH02000009">
    <property type="protein sequence ID" value="KAF3438475.1"/>
    <property type="molecule type" value="Genomic_DNA"/>
</dbReference>